<evidence type="ECO:0000313" key="6">
    <source>
        <dbReference type="Proteomes" id="UP001501920"/>
    </source>
</evidence>
<feature type="transmembrane region" description="Helical" evidence="3">
    <location>
        <begin position="41"/>
        <end position="64"/>
    </location>
</feature>
<dbReference type="InterPro" id="IPR001304">
    <property type="entry name" value="C-type_lectin-like"/>
</dbReference>
<reference evidence="5 6" key="1">
    <citation type="submission" date="2020-10" db="EMBL/GenBank/DDBJ databases">
        <title>Pygocentrus nattereri (red-bellied piranha) genome, fPygNat1, primary haplotype.</title>
        <authorList>
            <person name="Myers G."/>
            <person name="Meyer A."/>
            <person name="Karagic N."/>
            <person name="Pippel M."/>
            <person name="Winkler S."/>
            <person name="Tracey A."/>
            <person name="Wood J."/>
            <person name="Formenti G."/>
            <person name="Howe K."/>
            <person name="Fedrigo O."/>
            <person name="Jarvis E.D."/>
        </authorList>
    </citation>
    <scope>NUCLEOTIDE SEQUENCE [LARGE SCALE GENOMIC DNA]</scope>
</reference>
<evidence type="ECO:0000256" key="1">
    <source>
        <dbReference type="ARBA" id="ARBA00022734"/>
    </source>
</evidence>
<dbReference type="InterPro" id="IPR033989">
    <property type="entry name" value="CD209-like_CTLD"/>
</dbReference>
<dbReference type="SMART" id="SM00034">
    <property type="entry name" value="CLECT"/>
    <property type="match status" value="1"/>
</dbReference>
<keyword evidence="3" id="KW-0812">Transmembrane</keyword>
<dbReference type="InterPro" id="IPR050111">
    <property type="entry name" value="C-type_lectin/snaclec_domain"/>
</dbReference>
<name>A0A3B4CYP4_PYGNA</name>
<evidence type="ECO:0000256" key="2">
    <source>
        <dbReference type="SAM" id="Coils"/>
    </source>
</evidence>
<dbReference type="GeneID" id="108443983"/>
<protein>
    <recommendedName>
        <fullName evidence="4">C-type lectin domain-containing protein</fullName>
    </recommendedName>
</protein>
<keyword evidence="3" id="KW-1133">Transmembrane helix</keyword>
<keyword evidence="1" id="KW-0430">Lectin</keyword>
<dbReference type="CDD" id="cd03590">
    <property type="entry name" value="CLECT_DC-SIGN_like"/>
    <property type="match status" value="1"/>
</dbReference>
<feature type="domain" description="C-type lectin" evidence="4">
    <location>
        <begin position="230"/>
        <end position="353"/>
    </location>
</feature>
<sequence>MSMNVDMDFRNEPIHAYQNVETLHKSSRSDARHAQRRAFRLAALCIGVMCILQATLNIVLRLYFTFQVDTNLLYTGCNNQSVERDQTCCNNLAKERDQLQASITNLAKERDQLQASNTNLAKERDQLQASNTNLAKKRDQLQASNTNLVKERDQLQTSYTNLAKERDQLQTSYTNLAKERDQLQASNTNLAKERDQLQASNTNLAKERDTLQRKLSELDGNINKAGWMYFRSSIYYMSTEKKSWTESRQDCKNKGADLVIINSREEQEFVEMIRKGQEAWIGLSDINQENGWKWVDGSTLNTRFWCSREPNNYEGNEDCVITGYVPQDGRPVLDILNTWNDIKCSVRISWICEKKVSI</sequence>
<keyword evidence="3" id="KW-0472">Membrane</keyword>
<feature type="coiled-coil region" evidence="2">
    <location>
        <begin position="89"/>
        <end position="221"/>
    </location>
</feature>
<dbReference type="Pfam" id="PF00059">
    <property type="entry name" value="Lectin_C"/>
    <property type="match status" value="1"/>
</dbReference>
<dbReference type="InterPro" id="IPR016187">
    <property type="entry name" value="CTDL_fold"/>
</dbReference>
<dbReference type="PROSITE" id="PS50041">
    <property type="entry name" value="C_TYPE_LECTIN_2"/>
    <property type="match status" value="1"/>
</dbReference>
<keyword evidence="6" id="KW-1185">Reference proteome</keyword>
<dbReference type="RefSeq" id="XP_017580405.1">
    <property type="nucleotide sequence ID" value="XM_017724916.2"/>
</dbReference>
<dbReference type="Proteomes" id="UP001501920">
    <property type="component" value="Chromosome 22"/>
</dbReference>
<accession>A0A3B4CYP4</accession>
<evidence type="ECO:0000259" key="4">
    <source>
        <dbReference type="PROSITE" id="PS50041"/>
    </source>
</evidence>
<reference evidence="5" key="3">
    <citation type="submission" date="2025-09" db="UniProtKB">
        <authorList>
            <consortium name="Ensembl"/>
        </authorList>
    </citation>
    <scope>IDENTIFICATION</scope>
</reference>
<dbReference type="RefSeq" id="XP_017580404.1">
    <property type="nucleotide sequence ID" value="XM_017724915.2"/>
</dbReference>
<dbReference type="PANTHER" id="PTHR22803">
    <property type="entry name" value="MANNOSE, PHOSPHOLIPASE, LECTIN RECEPTOR RELATED"/>
    <property type="match status" value="1"/>
</dbReference>
<dbReference type="AlphaFoldDB" id="A0A3B4CYP4"/>
<dbReference type="Gene3D" id="1.20.5.400">
    <property type="match status" value="2"/>
</dbReference>
<dbReference type="RefSeq" id="XP_037388607.1">
    <property type="nucleotide sequence ID" value="XM_037532710.1"/>
</dbReference>
<dbReference type="Ensembl" id="ENSPNAT00000025921.2">
    <property type="protein sequence ID" value="ENSPNAP00000017212.2"/>
    <property type="gene ID" value="ENSPNAG00000002116.2"/>
</dbReference>
<reference evidence="5" key="2">
    <citation type="submission" date="2025-08" db="UniProtKB">
        <authorList>
            <consortium name="Ensembl"/>
        </authorList>
    </citation>
    <scope>IDENTIFICATION</scope>
</reference>
<dbReference type="GeneTree" id="ENSGT01020000230338"/>
<keyword evidence="2" id="KW-0175">Coiled coil</keyword>
<proteinExistence type="predicted"/>
<evidence type="ECO:0000256" key="3">
    <source>
        <dbReference type="SAM" id="Phobius"/>
    </source>
</evidence>
<dbReference type="Gene3D" id="3.10.100.10">
    <property type="entry name" value="Mannose-Binding Protein A, subunit A"/>
    <property type="match status" value="1"/>
</dbReference>
<organism evidence="5 6">
    <name type="scientific">Pygocentrus nattereri</name>
    <name type="common">Red-bellied piranha</name>
    <dbReference type="NCBI Taxonomy" id="42514"/>
    <lineage>
        <taxon>Eukaryota</taxon>
        <taxon>Metazoa</taxon>
        <taxon>Chordata</taxon>
        <taxon>Craniata</taxon>
        <taxon>Vertebrata</taxon>
        <taxon>Euteleostomi</taxon>
        <taxon>Actinopterygii</taxon>
        <taxon>Neopterygii</taxon>
        <taxon>Teleostei</taxon>
        <taxon>Ostariophysi</taxon>
        <taxon>Characiformes</taxon>
        <taxon>Characoidei</taxon>
        <taxon>Pygocentrus</taxon>
    </lineage>
</organism>
<dbReference type="SUPFAM" id="SSF56436">
    <property type="entry name" value="C-type lectin-like"/>
    <property type="match status" value="1"/>
</dbReference>
<evidence type="ECO:0000313" key="5">
    <source>
        <dbReference type="Ensembl" id="ENSPNAP00000017212.2"/>
    </source>
</evidence>
<dbReference type="InterPro" id="IPR016186">
    <property type="entry name" value="C-type_lectin-like/link_sf"/>
</dbReference>
<dbReference type="GO" id="GO:0030246">
    <property type="term" value="F:carbohydrate binding"/>
    <property type="evidence" value="ECO:0007669"/>
    <property type="project" value="UniProtKB-KW"/>
</dbReference>